<reference evidence="1 2" key="1">
    <citation type="submission" date="2020-12" db="EMBL/GenBank/DDBJ databases">
        <title>FDA dAtabase for Regulatory Grade micrObial Sequences (FDA-ARGOS): Supporting development and validation of Infectious Disease Dx tests.</title>
        <authorList>
            <person name="Sproer C."/>
            <person name="Gronow S."/>
            <person name="Severitt S."/>
            <person name="Schroder I."/>
            <person name="Tallon L."/>
            <person name="Sadzewicz L."/>
            <person name="Zhao X."/>
            <person name="Boylan J."/>
            <person name="Ott S."/>
            <person name="Bowen H."/>
            <person name="Vavikolanu K."/>
            <person name="Mehta A."/>
            <person name="Aluvathingal J."/>
            <person name="Nadendla S."/>
            <person name="Lowell S."/>
            <person name="Myers T."/>
            <person name="Yan Y."/>
            <person name="Sichtig H."/>
        </authorList>
    </citation>
    <scope>NUCLEOTIDE SEQUENCE [LARGE SCALE GENOMIC DNA]</scope>
    <source>
        <strain evidence="1 2">FDAARGOS_890</strain>
    </source>
</reference>
<gene>
    <name evidence="1" type="ORF">I6G47_09705</name>
</gene>
<dbReference type="Proteomes" id="UP000595064">
    <property type="component" value="Chromosome"/>
</dbReference>
<evidence type="ECO:0000313" key="1">
    <source>
        <dbReference type="EMBL" id="QPS83314.1"/>
    </source>
</evidence>
<name>A0A7T3DGE8_9BURK</name>
<organism evidence="1 2">
    <name type="scientific">Delftia lacustris</name>
    <dbReference type="NCBI Taxonomy" id="558537"/>
    <lineage>
        <taxon>Bacteria</taxon>
        <taxon>Pseudomonadati</taxon>
        <taxon>Pseudomonadota</taxon>
        <taxon>Betaproteobacteria</taxon>
        <taxon>Burkholderiales</taxon>
        <taxon>Comamonadaceae</taxon>
        <taxon>Delftia</taxon>
    </lineage>
</organism>
<protein>
    <submittedName>
        <fullName evidence="1">Uncharacterized protein</fullName>
    </submittedName>
</protein>
<proteinExistence type="predicted"/>
<evidence type="ECO:0000313" key="2">
    <source>
        <dbReference type="Proteomes" id="UP000595064"/>
    </source>
</evidence>
<sequence>MHQVPQTSASQIDVSEFITDLDGGQFDRMLSAALAKVAAGVVDNDRQGDVDVKFKIARIPGTSQVTVSHTLKYTRPTADGKAAEEATRKTVMHVGKFGVMTLMPQNQTQLFAGAKDGATQQS</sequence>
<dbReference type="RefSeq" id="WP_016452994.1">
    <property type="nucleotide sequence ID" value="NZ_CP065748.1"/>
</dbReference>
<keyword evidence="2" id="KW-1185">Reference proteome</keyword>
<dbReference type="AlphaFoldDB" id="A0A7T3DGE8"/>
<accession>A0A7T3DGE8</accession>
<dbReference type="KEGG" id="dla:I6G47_09705"/>
<dbReference type="EMBL" id="CP065748">
    <property type="protein sequence ID" value="QPS83314.1"/>
    <property type="molecule type" value="Genomic_DNA"/>
</dbReference>